<dbReference type="GO" id="GO:0016798">
    <property type="term" value="F:hydrolase activity, acting on glycosyl bonds"/>
    <property type="evidence" value="ECO:0007669"/>
    <property type="project" value="UniProtKB-KW"/>
</dbReference>
<dbReference type="Gene3D" id="2.60.120.200">
    <property type="match status" value="1"/>
</dbReference>
<dbReference type="SMART" id="SM00560">
    <property type="entry name" value="LamGL"/>
    <property type="match status" value="1"/>
</dbReference>
<dbReference type="InterPro" id="IPR022409">
    <property type="entry name" value="PKD/Chitinase_dom"/>
</dbReference>
<dbReference type="PROSITE" id="PS50853">
    <property type="entry name" value="FN3"/>
    <property type="match status" value="1"/>
</dbReference>
<feature type="signal peptide" evidence="8">
    <location>
        <begin position="1"/>
        <end position="28"/>
    </location>
</feature>
<protein>
    <submittedName>
        <fullName evidence="12">PKD domain-containing protein</fullName>
    </submittedName>
</protein>
<keyword evidence="6" id="KW-0119">Carbohydrate metabolism</keyword>
<dbReference type="KEGG" id="psic:J4E96_16450"/>
<evidence type="ECO:0000256" key="8">
    <source>
        <dbReference type="SAM" id="SignalP"/>
    </source>
</evidence>
<dbReference type="Proteomes" id="UP000663937">
    <property type="component" value="Chromosome"/>
</dbReference>
<dbReference type="GO" id="GO:0042995">
    <property type="term" value="C:cell projection"/>
    <property type="evidence" value="ECO:0007669"/>
    <property type="project" value="UniProtKB-SubCell"/>
</dbReference>
<feature type="chain" id="PRO_5038475196" evidence="8">
    <location>
        <begin position="29"/>
        <end position="1101"/>
    </location>
</feature>
<name>A0A8A4ZGY1_9MICO</name>
<dbReference type="RefSeq" id="WP_227423148.1">
    <property type="nucleotide sequence ID" value="NZ_CP071868.1"/>
</dbReference>
<keyword evidence="2 8" id="KW-0732">Signal</keyword>
<dbReference type="InterPro" id="IPR013320">
    <property type="entry name" value="ConA-like_dom_sf"/>
</dbReference>
<dbReference type="InterPro" id="IPR001791">
    <property type="entry name" value="Laminin_G"/>
</dbReference>
<dbReference type="CDD" id="cd00146">
    <property type="entry name" value="PKD"/>
    <property type="match status" value="1"/>
</dbReference>
<feature type="domain" description="Laminin G" evidence="9">
    <location>
        <begin position="620"/>
        <end position="801"/>
    </location>
</feature>
<dbReference type="PROSITE" id="PS50025">
    <property type="entry name" value="LAM_G_DOMAIN"/>
    <property type="match status" value="1"/>
</dbReference>
<feature type="region of interest" description="Disordered" evidence="7">
    <location>
        <begin position="458"/>
        <end position="486"/>
    </location>
</feature>
<evidence type="ECO:0000256" key="7">
    <source>
        <dbReference type="SAM" id="MobiDB-lite"/>
    </source>
</evidence>
<dbReference type="InterPro" id="IPR035986">
    <property type="entry name" value="PKD_dom_sf"/>
</dbReference>
<dbReference type="InterPro" id="IPR011047">
    <property type="entry name" value="Quinoprotein_ADH-like_sf"/>
</dbReference>
<reference evidence="12" key="1">
    <citation type="submission" date="2021-03" db="EMBL/GenBank/DDBJ databases">
        <title>Pengzhenrongella sicca gen. nov., sp. nov., a new member of suborder Micrococcineae isolated from High-Arctic tundra soil.</title>
        <authorList>
            <person name="Peng F."/>
        </authorList>
    </citation>
    <scope>NUCLEOTIDE SEQUENCE</scope>
    <source>
        <strain evidence="12">LRZ-2</strain>
    </source>
</reference>
<keyword evidence="4" id="KW-0966">Cell projection</keyword>
<dbReference type="CDD" id="cd00063">
    <property type="entry name" value="FN3"/>
    <property type="match status" value="1"/>
</dbReference>
<evidence type="ECO:0000259" key="9">
    <source>
        <dbReference type="PROSITE" id="PS50025"/>
    </source>
</evidence>
<sequence>MRADFPTLRRVVAAAAAASLLAAGLAVAAGPAVADTAPTDPGIPATVAADGLPTVQIDGVAWSQVIVGGTVYVAGQFTTARPAGAAAGTSTTARANLLAYDLASGELITSWAPTLNGPAYVITASPDGTRLYVGGDFTRVNGATQNRFAVLNRATGQRVTSFNPNPNAAVRAIAATASTVYFGGNFTTANGNTRNRLAAVSATTGALLSWTASAQSAQVEAMVLSPDNTRLIVAGRFERLAGVAARGSGALSTTTAAVLPWAANQVVQNYGYQAGVTSLSSDGTWVYGTGFILVAAGGTGNLEGAFAANVMTGAVRWIEDCHGDTYSVFANPGGDAIYTVGHAYFCGNIGGYPEKTGFQGYAYAQAFSKQDVMTITPGVPIVTHPSGTDWQGRRAPALLDYFPAFTPGAATGQGQAGWSVTGTADYVVYGGEFLTVNGQPQQGLVRMAVSTLSTNDLGPQGSANSLRPTATSEAAGTVQVSWPTTSDPDNERLTYQVFRDGGTTPVYETTAQSLSWQLPRISFTDTGLVEGATHTYVVVASDPFGNSLTSPSVTVTVSGGTAVLGAYAQQVLLDNPAGYWRLGEADGNAQDWTGFADSTVGAEVTRDVAGALTPADDDGAAQFAGTAASRVYGSAQATTSNRFSIEAWFRTTSTTGGKIVGFGDSRTGDSVLYDRDVLLGADGRLTFGVNPNSLRTVTTPGAYNDGAWHHVVATLSSAGQQLYVDGALRASRTDTVSSRSHSTGRQGQTFRGYWRIGGDSSAIWPEAGAPDFTGDIDEVAVYGRALTAAQVAAHFTTAGGTPTNQDPVASFASTADGLSVSVDASASADPDGSIAGYDWTFGDGGTATGVTATHAYAAAGTYTVTLTVTDSGGATATAQGDVTVTAPAVPGIAADAFGRTVDSGLGTADLGGAWATTAGATSVTGTAGRLALASAGATVSARLPGATGTSLRTQVTESWDKRPAGSGGWFLLRGRITTGGEYRLRVAHRANGVVTARLVRTTAAGVETALTPEVTVAGLTYTPGSGVVAVVEVTGTSPTTLRGKVWASTSTEPTAWNVTATDSTAALQGSGHTGLAALASSSATNVPVAVQIDDFSVTTIG</sequence>
<dbReference type="SUPFAM" id="SSF49899">
    <property type="entry name" value="Concanavalin A-like lectins/glucanases"/>
    <property type="match status" value="1"/>
</dbReference>
<feature type="domain" description="Fibronectin type-III" evidence="11">
    <location>
        <begin position="464"/>
        <end position="560"/>
    </location>
</feature>
<feature type="domain" description="PKD" evidence="10">
    <location>
        <begin position="803"/>
        <end position="891"/>
    </location>
</feature>
<dbReference type="PROSITE" id="PS50093">
    <property type="entry name" value="PKD"/>
    <property type="match status" value="1"/>
</dbReference>
<keyword evidence="6" id="KW-0624">Polysaccharide degradation</keyword>
<dbReference type="InterPro" id="IPR036116">
    <property type="entry name" value="FN3_sf"/>
</dbReference>
<accession>A0A8A4ZGY1</accession>
<dbReference type="SUPFAM" id="SSF49299">
    <property type="entry name" value="PKD domain"/>
    <property type="match status" value="1"/>
</dbReference>
<keyword evidence="3" id="KW-1015">Disulfide bond</keyword>
<evidence type="ECO:0000256" key="2">
    <source>
        <dbReference type="ARBA" id="ARBA00022729"/>
    </source>
</evidence>
<dbReference type="AlphaFoldDB" id="A0A8A4ZGY1"/>
<keyword evidence="13" id="KW-1185">Reference proteome</keyword>
<dbReference type="SUPFAM" id="SSF49265">
    <property type="entry name" value="Fibronectin type III"/>
    <property type="match status" value="1"/>
</dbReference>
<evidence type="ECO:0000259" key="10">
    <source>
        <dbReference type="PROSITE" id="PS50093"/>
    </source>
</evidence>
<dbReference type="GO" id="GO:0000272">
    <property type="term" value="P:polysaccharide catabolic process"/>
    <property type="evidence" value="ECO:0007669"/>
    <property type="project" value="UniProtKB-KW"/>
</dbReference>
<dbReference type="Pfam" id="PF13385">
    <property type="entry name" value="Laminin_G_3"/>
    <property type="match status" value="1"/>
</dbReference>
<evidence type="ECO:0000313" key="13">
    <source>
        <dbReference type="Proteomes" id="UP000663937"/>
    </source>
</evidence>
<dbReference type="SMART" id="SM00089">
    <property type="entry name" value="PKD"/>
    <property type="match status" value="1"/>
</dbReference>
<evidence type="ECO:0000313" key="12">
    <source>
        <dbReference type="EMBL" id="QTE28898.1"/>
    </source>
</evidence>
<dbReference type="InterPro" id="IPR013783">
    <property type="entry name" value="Ig-like_fold"/>
</dbReference>
<evidence type="ECO:0000256" key="5">
    <source>
        <dbReference type="ARBA" id="ARBA00023295"/>
    </source>
</evidence>
<dbReference type="EMBL" id="CP071868">
    <property type="protein sequence ID" value="QTE28898.1"/>
    <property type="molecule type" value="Genomic_DNA"/>
</dbReference>
<keyword evidence="5" id="KW-0378">Hydrolase</keyword>
<evidence type="ECO:0000256" key="3">
    <source>
        <dbReference type="ARBA" id="ARBA00023157"/>
    </source>
</evidence>
<dbReference type="InterPro" id="IPR006558">
    <property type="entry name" value="LamG-like"/>
</dbReference>
<keyword evidence="5" id="KW-0326">Glycosidase</keyword>
<dbReference type="CDD" id="cd00110">
    <property type="entry name" value="LamG"/>
    <property type="match status" value="1"/>
</dbReference>
<proteinExistence type="predicted"/>
<dbReference type="Gene3D" id="2.60.40.10">
    <property type="entry name" value="Immunoglobulins"/>
    <property type="match status" value="2"/>
</dbReference>
<evidence type="ECO:0000256" key="6">
    <source>
        <dbReference type="ARBA" id="ARBA00023326"/>
    </source>
</evidence>
<comment type="subcellular location">
    <subcellularLocation>
        <location evidence="1">Cell projection</location>
    </subcellularLocation>
</comment>
<dbReference type="InterPro" id="IPR000601">
    <property type="entry name" value="PKD_dom"/>
</dbReference>
<organism evidence="12 13">
    <name type="scientific">Pengzhenrongella sicca</name>
    <dbReference type="NCBI Taxonomy" id="2819238"/>
    <lineage>
        <taxon>Bacteria</taxon>
        <taxon>Bacillati</taxon>
        <taxon>Actinomycetota</taxon>
        <taxon>Actinomycetes</taxon>
        <taxon>Micrococcales</taxon>
        <taxon>Pengzhenrongella</taxon>
    </lineage>
</organism>
<gene>
    <name evidence="12" type="ORF">J4E96_16450</name>
</gene>
<evidence type="ECO:0000259" key="11">
    <source>
        <dbReference type="PROSITE" id="PS50853"/>
    </source>
</evidence>
<dbReference type="Pfam" id="PF18911">
    <property type="entry name" value="PKD_4"/>
    <property type="match status" value="1"/>
</dbReference>
<dbReference type="InterPro" id="IPR003961">
    <property type="entry name" value="FN3_dom"/>
</dbReference>
<evidence type="ECO:0000256" key="1">
    <source>
        <dbReference type="ARBA" id="ARBA00004316"/>
    </source>
</evidence>
<dbReference type="SUPFAM" id="SSF50998">
    <property type="entry name" value="Quinoprotein alcohol dehydrogenase-like"/>
    <property type="match status" value="1"/>
</dbReference>
<evidence type="ECO:0000256" key="4">
    <source>
        <dbReference type="ARBA" id="ARBA00023273"/>
    </source>
</evidence>